<dbReference type="GO" id="GO:0005524">
    <property type="term" value="F:ATP binding"/>
    <property type="evidence" value="ECO:0007669"/>
    <property type="project" value="UniProtKB-KW"/>
</dbReference>
<dbReference type="EMBL" id="PJKA01000003">
    <property type="protein sequence ID" value="PNC19652.1"/>
    <property type="molecule type" value="Genomic_DNA"/>
</dbReference>
<dbReference type="GO" id="GO:0098796">
    <property type="term" value="C:membrane protein complex"/>
    <property type="evidence" value="ECO:0007669"/>
    <property type="project" value="UniProtKB-ARBA"/>
</dbReference>
<dbReference type="GO" id="GO:0005886">
    <property type="term" value="C:plasma membrane"/>
    <property type="evidence" value="ECO:0007669"/>
    <property type="project" value="TreeGrafter"/>
</dbReference>
<dbReference type="InterPro" id="IPR017871">
    <property type="entry name" value="ABC_transporter-like_CS"/>
</dbReference>
<proteinExistence type="inferred from homology"/>
<dbReference type="CDD" id="cd03255">
    <property type="entry name" value="ABC_MJ0796_LolCDE_FtsE"/>
    <property type="match status" value="1"/>
</dbReference>
<dbReference type="FunFam" id="3.40.50.300:FF:000032">
    <property type="entry name" value="Export ABC transporter ATP-binding protein"/>
    <property type="match status" value="1"/>
</dbReference>
<evidence type="ECO:0000256" key="3">
    <source>
        <dbReference type="ARBA" id="ARBA00022840"/>
    </source>
</evidence>
<evidence type="ECO:0000256" key="4">
    <source>
        <dbReference type="ARBA" id="ARBA00038388"/>
    </source>
</evidence>
<dbReference type="SUPFAM" id="SSF52540">
    <property type="entry name" value="P-loop containing nucleoside triphosphate hydrolases"/>
    <property type="match status" value="1"/>
</dbReference>
<feature type="domain" description="ABC transporter" evidence="5">
    <location>
        <begin position="9"/>
        <end position="243"/>
    </location>
</feature>
<dbReference type="InterPro" id="IPR003439">
    <property type="entry name" value="ABC_transporter-like_ATP-bd"/>
</dbReference>
<evidence type="ECO:0000259" key="5">
    <source>
        <dbReference type="PROSITE" id="PS50893"/>
    </source>
</evidence>
<evidence type="ECO:0000313" key="6">
    <source>
        <dbReference type="EMBL" id="PNC19652.1"/>
    </source>
</evidence>
<dbReference type="Pfam" id="PF00005">
    <property type="entry name" value="ABC_tran"/>
    <property type="match status" value="1"/>
</dbReference>
<dbReference type="InterPro" id="IPR003593">
    <property type="entry name" value="AAA+_ATPase"/>
</dbReference>
<dbReference type="PROSITE" id="PS00211">
    <property type="entry name" value="ABC_TRANSPORTER_1"/>
    <property type="match status" value="1"/>
</dbReference>
<organism evidence="6 7">
    <name type="scientific">Akkermansia muciniphila</name>
    <dbReference type="NCBI Taxonomy" id="239935"/>
    <lineage>
        <taxon>Bacteria</taxon>
        <taxon>Pseudomonadati</taxon>
        <taxon>Verrucomicrobiota</taxon>
        <taxon>Verrucomicrobiia</taxon>
        <taxon>Verrucomicrobiales</taxon>
        <taxon>Akkermansiaceae</taxon>
        <taxon>Akkermansia</taxon>
    </lineage>
</organism>
<dbReference type="AlphaFoldDB" id="A0A2N8HFY2"/>
<dbReference type="PROSITE" id="PS50893">
    <property type="entry name" value="ABC_TRANSPORTER_2"/>
    <property type="match status" value="1"/>
</dbReference>
<comment type="similarity">
    <text evidence="4">Belongs to the ABC transporter superfamily. Macrolide exporter (TC 3.A.1.122) family.</text>
</comment>
<reference evidence="6 7" key="1">
    <citation type="journal article" date="2017" name="BMC Genomics">
        <title>Genome sequencing of 39 Akkermansia muciniphila isolates reveals its population structure, genomic and functional diverisity, and global distribution in mammalian gut microbiotas.</title>
        <authorList>
            <person name="Guo X."/>
            <person name="Li S."/>
            <person name="Zhang J."/>
            <person name="Wu F."/>
            <person name="Li X."/>
            <person name="Wu D."/>
            <person name="Zhang M."/>
            <person name="Ou Z."/>
            <person name="Jie Z."/>
            <person name="Yan Q."/>
            <person name="Li P."/>
            <person name="Yi J."/>
            <person name="Peng Y."/>
        </authorList>
    </citation>
    <scope>NUCLEOTIDE SEQUENCE [LARGE SCALE GENOMIC DNA]</scope>
    <source>
        <strain evidence="6 7">GP24</strain>
    </source>
</reference>
<evidence type="ECO:0000313" key="7">
    <source>
        <dbReference type="Proteomes" id="UP000236000"/>
    </source>
</evidence>
<gene>
    <name evidence="6" type="ORF">CXU22_01165</name>
</gene>
<protein>
    <submittedName>
        <fullName evidence="6">Peptide ABC transporter ATP-binding protein</fullName>
    </submittedName>
</protein>
<keyword evidence="3 6" id="KW-0067">ATP-binding</keyword>
<evidence type="ECO:0000256" key="2">
    <source>
        <dbReference type="ARBA" id="ARBA00022741"/>
    </source>
</evidence>
<dbReference type="Gene3D" id="3.40.50.300">
    <property type="entry name" value="P-loop containing nucleotide triphosphate hydrolases"/>
    <property type="match status" value="1"/>
</dbReference>
<dbReference type="PANTHER" id="PTHR24220">
    <property type="entry name" value="IMPORT ATP-BINDING PROTEIN"/>
    <property type="match status" value="1"/>
</dbReference>
<dbReference type="RefSeq" id="WP_102711731.1">
    <property type="nucleotide sequence ID" value="NZ_PJKA01000003.1"/>
</dbReference>
<accession>A0A2N8HFY2</accession>
<dbReference type="GO" id="GO:0016887">
    <property type="term" value="F:ATP hydrolysis activity"/>
    <property type="evidence" value="ECO:0007669"/>
    <property type="project" value="InterPro"/>
</dbReference>
<dbReference type="GO" id="GO:0022857">
    <property type="term" value="F:transmembrane transporter activity"/>
    <property type="evidence" value="ECO:0007669"/>
    <property type="project" value="TreeGrafter"/>
</dbReference>
<dbReference type="Proteomes" id="UP000236000">
    <property type="component" value="Unassembled WGS sequence"/>
</dbReference>
<name>A0A2N8HFY2_9BACT</name>
<dbReference type="InterPro" id="IPR027417">
    <property type="entry name" value="P-loop_NTPase"/>
</dbReference>
<evidence type="ECO:0000256" key="1">
    <source>
        <dbReference type="ARBA" id="ARBA00022448"/>
    </source>
</evidence>
<dbReference type="OrthoDB" id="9802264at2"/>
<dbReference type="InterPro" id="IPR017911">
    <property type="entry name" value="MacB-like_ATP-bd"/>
</dbReference>
<sequence>MSSPVISVTRLKRSFKSGSEDIAVLKDISLTVNQGEFVAVMGASGSGKSTLLNVLGGLLPPDAGTVTVDGLDIGSMSDAALTVYRRDRVGFIFQMFNLVGTLDVEENILLPSLAGGRKVAPAALDAIIEKVGLVHRRHAMPDTLSGGEQQRVAIARALVSGPALVLADEPTGNLDSENTRLMGGLFRDLHRTQGCAFILVTHAPDVAMWADRVIVLRDGRIVDDRPTAEFAGPAELSSFYERTLNDAI</sequence>
<comment type="caution">
    <text evidence="6">The sequence shown here is derived from an EMBL/GenBank/DDBJ whole genome shotgun (WGS) entry which is preliminary data.</text>
</comment>
<keyword evidence="1" id="KW-0813">Transport</keyword>
<dbReference type="SMART" id="SM00382">
    <property type="entry name" value="AAA"/>
    <property type="match status" value="1"/>
</dbReference>
<keyword evidence="2" id="KW-0547">Nucleotide-binding</keyword>
<dbReference type="InterPro" id="IPR015854">
    <property type="entry name" value="ABC_transpr_LolD-like"/>
</dbReference>